<feature type="compositionally biased region" description="Low complexity" evidence="7">
    <location>
        <begin position="7"/>
        <end position="26"/>
    </location>
</feature>
<dbReference type="Ensembl" id="ENSAOWT00000020772.1">
    <property type="protein sequence ID" value="ENSAOWP00000018318.1"/>
    <property type="gene ID" value="ENSAOWG00000012488.1"/>
</dbReference>
<dbReference type="GO" id="GO:0019901">
    <property type="term" value="F:protein kinase binding"/>
    <property type="evidence" value="ECO:0007669"/>
    <property type="project" value="TreeGrafter"/>
</dbReference>
<accession>A0A8B9Q206</accession>
<dbReference type="InterPro" id="IPR050511">
    <property type="entry name" value="AMPK_gamma/SDS23_families"/>
</dbReference>
<evidence type="ECO:0000313" key="10">
    <source>
        <dbReference type="Proteomes" id="UP000694424"/>
    </source>
</evidence>
<evidence type="ECO:0000256" key="2">
    <source>
        <dbReference type="ARBA" id="ARBA00022737"/>
    </source>
</evidence>
<proteinExistence type="inferred from homology"/>
<evidence type="ECO:0000256" key="7">
    <source>
        <dbReference type="SAM" id="MobiDB-lite"/>
    </source>
</evidence>
<keyword evidence="3 6" id="KW-0129">CBS domain</keyword>
<dbReference type="InterPro" id="IPR046342">
    <property type="entry name" value="CBS_dom_sf"/>
</dbReference>
<feature type="region of interest" description="Disordered" evidence="7">
    <location>
        <begin position="1"/>
        <end position="42"/>
    </location>
</feature>
<organism evidence="9 10">
    <name type="scientific">Apteryx owenii</name>
    <name type="common">Little spotted kiwi</name>
    <dbReference type="NCBI Taxonomy" id="8824"/>
    <lineage>
        <taxon>Eukaryota</taxon>
        <taxon>Metazoa</taxon>
        <taxon>Chordata</taxon>
        <taxon>Craniata</taxon>
        <taxon>Vertebrata</taxon>
        <taxon>Euteleostomi</taxon>
        <taxon>Archelosauria</taxon>
        <taxon>Archosauria</taxon>
        <taxon>Dinosauria</taxon>
        <taxon>Saurischia</taxon>
        <taxon>Theropoda</taxon>
        <taxon>Coelurosauria</taxon>
        <taxon>Aves</taxon>
        <taxon>Palaeognathae</taxon>
        <taxon>Apterygiformes</taxon>
        <taxon>Apterygidae</taxon>
        <taxon>Apteryx</taxon>
    </lineage>
</organism>
<dbReference type="PANTHER" id="PTHR13780">
    <property type="entry name" value="AMP-ACTIVATED PROTEIN KINASE, GAMMA REGULATORY SUBUNIT"/>
    <property type="match status" value="1"/>
</dbReference>
<protein>
    <submittedName>
        <fullName evidence="9">Protein kinase AMP-activated non-catalytic subunit gamma 3</fullName>
    </submittedName>
</protein>
<dbReference type="GO" id="GO:0005634">
    <property type="term" value="C:nucleus"/>
    <property type="evidence" value="ECO:0007669"/>
    <property type="project" value="TreeGrafter"/>
</dbReference>
<evidence type="ECO:0000259" key="8">
    <source>
        <dbReference type="PROSITE" id="PS51371"/>
    </source>
</evidence>
<evidence type="ECO:0000256" key="5">
    <source>
        <dbReference type="ARBA" id="ARBA00025878"/>
    </source>
</evidence>
<dbReference type="GO" id="GO:0019887">
    <property type="term" value="F:protein kinase regulator activity"/>
    <property type="evidence" value="ECO:0007669"/>
    <property type="project" value="TreeGrafter"/>
</dbReference>
<dbReference type="GO" id="GO:0006633">
    <property type="term" value="P:fatty acid biosynthetic process"/>
    <property type="evidence" value="ECO:0007669"/>
    <property type="project" value="UniProtKB-KW"/>
</dbReference>
<evidence type="ECO:0000313" key="9">
    <source>
        <dbReference type="Ensembl" id="ENSAOWP00000018318.1"/>
    </source>
</evidence>
<feature type="domain" description="CBS" evidence="8">
    <location>
        <begin position="312"/>
        <end position="374"/>
    </location>
</feature>
<dbReference type="GO" id="GO:0016208">
    <property type="term" value="F:AMP binding"/>
    <property type="evidence" value="ECO:0007669"/>
    <property type="project" value="TreeGrafter"/>
</dbReference>
<evidence type="ECO:0000256" key="6">
    <source>
        <dbReference type="PROSITE-ProRule" id="PRU00703"/>
    </source>
</evidence>
<dbReference type="Proteomes" id="UP000694424">
    <property type="component" value="Unplaced"/>
</dbReference>
<dbReference type="SUPFAM" id="SSF54631">
    <property type="entry name" value="CBS-domain pair"/>
    <property type="match status" value="2"/>
</dbReference>
<dbReference type="GO" id="GO:0031588">
    <property type="term" value="C:nucleotide-activated protein kinase complex"/>
    <property type="evidence" value="ECO:0007669"/>
    <property type="project" value="TreeGrafter"/>
</dbReference>
<dbReference type="SMART" id="SM00116">
    <property type="entry name" value="CBS"/>
    <property type="match status" value="4"/>
</dbReference>
<keyword evidence="4" id="KW-0443">Lipid metabolism</keyword>
<dbReference type="GO" id="GO:0005737">
    <property type="term" value="C:cytoplasm"/>
    <property type="evidence" value="ECO:0007669"/>
    <property type="project" value="TreeGrafter"/>
</dbReference>
<keyword evidence="10" id="KW-1185">Reference proteome</keyword>
<keyword evidence="4" id="KW-0275">Fatty acid biosynthesis</keyword>
<keyword evidence="4" id="KW-0276">Fatty acid metabolism</keyword>
<keyword evidence="2" id="KW-0677">Repeat</keyword>
<evidence type="ECO:0000256" key="4">
    <source>
        <dbReference type="ARBA" id="ARBA00023160"/>
    </source>
</evidence>
<evidence type="ECO:0000256" key="1">
    <source>
        <dbReference type="ARBA" id="ARBA00006750"/>
    </source>
</evidence>
<feature type="domain" description="CBS" evidence="8">
    <location>
        <begin position="243"/>
        <end position="303"/>
    </location>
</feature>
<sequence>MEQLSSPAAPQVPAGAGPAAGFLEAPCTREEEEEEEEDRWRGTRPVTFTLSTEMLGLGPDPDSEFQSPDAEVYMHFMRSHCCYDAVPTSCKLLVFDTTLEIKKAFVALVANGVRAAPLWDSKMQSFVGMLTITDFINILHRYYRSPLVQIYEVEEHKIETWRGTNRGPCPPPHGGPIACSLFDAVYSLIKHKIHRLPVIEPISGNVLHILTHKRILKFLHIFGSTIPKPRFLKKTVQELCVGTFRDIAVVLESAPIYTALEIFVDRRVSALPVINDAGQVVGLYSRFDVIHLAAQKTYNNLDISVREALRQRTTCLEGVLICYPHETMEEIIDRIAKEQVHRLVLVDENRYPRGIVSLSDILQALVLTPAGIDALNS</sequence>
<feature type="domain" description="CBS" evidence="8">
    <location>
        <begin position="164"/>
        <end position="226"/>
    </location>
</feature>
<comment type="similarity">
    <text evidence="1">Belongs to the 5'-AMP-activated protein kinase gamma subunit family.</text>
</comment>
<dbReference type="CDD" id="cd04618">
    <property type="entry name" value="CBS_euAMPK_gamma-like_repeat1"/>
    <property type="match status" value="1"/>
</dbReference>
<reference evidence="9" key="1">
    <citation type="submission" date="2025-08" db="UniProtKB">
        <authorList>
            <consortium name="Ensembl"/>
        </authorList>
    </citation>
    <scope>IDENTIFICATION</scope>
</reference>
<dbReference type="AlphaFoldDB" id="A0A8B9Q206"/>
<name>A0A8B9Q206_APTOW</name>
<dbReference type="InterPro" id="IPR000644">
    <property type="entry name" value="CBS_dom"/>
</dbReference>
<comment type="subunit">
    <text evidence="5">AMPK is a heterotrimer of an alpha catalytic subunit (PRKAA1 or PRKAA2), a beta (PRKAB1 or PRKAB2) and a gamma non-catalytic subunits (PRKAG1, PRKAG2 or PRKAG3). Interacts with FNIP1 and FNIP2.</text>
</comment>
<dbReference type="CDD" id="cd04641">
    <property type="entry name" value="CBS_euAMPK_gamma-like_repeat2"/>
    <property type="match status" value="1"/>
</dbReference>
<dbReference type="Pfam" id="PF00571">
    <property type="entry name" value="CBS"/>
    <property type="match status" value="3"/>
</dbReference>
<reference evidence="9" key="2">
    <citation type="submission" date="2025-09" db="UniProtKB">
        <authorList>
            <consortium name="Ensembl"/>
        </authorList>
    </citation>
    <scope>IDENTIFICATION</scope>
</reference>
<dbReference type="PROSITE" id="PS51371">
    <property type="entry name" value="CBS"/>
    <property type="match status" value="3"/>
</dbReference>
<keyword evidence="4" id="KW-0444">Lipid biosynthesis</keyword>
<dbReference type="Gene3D" id="3.10.580.10">
    <property type="entry name" value="CBS-domain"/>
    <property type="match status" value="2"/>
</dbReference>
<evidence type="ECO:0000256" key="3">
    <source>
        <dbReference type="ARBA" id="ARBA00023122"/>
    </source>
</evidence>
<dbReference type="PANTHER" id="PTHR13780:SF31">
    <property type="entry name" value="5'-AMP-ACTIVATED PROTEIN KINASE SUBUNIT GAMMA-3"/>
    <property type="match status" value="1"/>
</dbReference>